<gene>
    <name evidence="2" type="ORF">KHLLAP_LOCUS5505</name>
</gene>
<evidence type="ECO:0000259" key="1">
    <source>
        <dbReference type="Pfam" id="PF20150"/>
    </source>
</evidence>
<dbReference type="InterPro" id="IPR045518">
    <property type="entry name" value="2EXR"/>
</dbReference>
<comment type="caution">
    <text evidence="2">The sequence shown here is derived from an EMBL/GenBank/DDBJ whole genome shotgun (WGS) entry which is preliminary data.</text>
</comment>
<accession>A0AAI8VHK8</accession>
<protein>
    <submittedName>
        <fullName evidence="2">Uu.00g124310.m01.CDS01</fullName>
    </submittedName>
</protein>
<name>A0AAI8VHK8_9PEZI</name>
<organism evidence="2 3">
    <name type="scientific">Anthostomella pinea</name>
    <dbReference type="NCBI Taxonomy" id="933095"/>
    <lineage>
        <taxon>Eukaryota</taxon>
        <taxon>Fungi</taxon>
        <taxon>Dikarya</taxon>
        <taxon>Ascomycota</taxon>
        <taxon>Pezizomycotina</taxon>
        <taxon>Sordariomycetes</taxon>
        <taxon>Xylariomycetidae</taxon>
        <taxon>Xylariales</taxon>
        <taxon>Xylariaceae</taxon>
        <taxon>Anthostomella</taxon>
    </lineage>
</organism>
<evidence type="ECO:0000313" key="2">
    <source>
        <dbReference type="EMBL" id="CAJ2505037.1"/>
    </source>
</evidence>
<dbReference type="Proteomes" id="UP001295740">
    <property type="component" value="Unassembled WGS sequence"/>
</dbReference>
<dbReference type="AlphaFoldDB" id="A0AAI8VHK8"/>
<dbReference type="Pfam" id="PF20150">
    <property type="entry name" value="2EXR"/>
    <property type="match status" value="1"/>
</dbReference>
<reference evidence="2" key="1">
    <citation type="submission" date="2023-10" db="EMBL/GenBank/DDBJ databases">
        <authorList>
            <person name="Hackl T."/>
        </authorList>
    </citation>
    <scope>NUCLEOTIDE SEQUENCE</scope>
</reference>
<feature type="domain" description="2EXR" evidence="1">
    <location>
        <begin position="22"/>
        <end position="93"/>
    </location>
</feature>
<dbReference type="EMBL" id="CAUWAG010000007">
    <property type="protein sequence ID" value="CAJ2505037.1"/>
    <property type="molecule type" value="Genomic_DNA"/>
</dbReference>
<proteinExistence type="predicted"/>
<evidence type="ECO:0000313" key="3">
    <source>
        <dbReference type="Proteomes" id="UP001295740"/>
    </source>
</evidence>
<keyword evidence="3" id="KW-1185">Reference proteome</keyword>
<sequence length="261" mass="29449">MTLLNSVYQPPLELDPAGSLCFPQFPLLPPEIRLKIWEHSLQRHLLVQVSIKAKRGLQKRLAACQPPYSVNNELGIPISGPRYLAVVKGTTAIHTWEIHHKHPVDYRILLAEEPKSASWRSTIHSAEDADRYIQYERGTQAGAGEFRDTMDCNNGTREEKKKLYADMFKAYTPGSDTSWDEFKREVEAETETDTMKAEGKLLEQKVLAAETVKTAMGFWSFPLEALGIDMGARDDDQWSGDMDTVVDMSGYWPDLGLSCLS</sequence>